<name>A0A856MH31_9CYAN</name>
<proteinExistence type="predicted"/>
<dbReference type="AlphaFoldDB" id="A0A856MH31"/>
<dbReference type="KEGG" id="bsen:DP114_11290"/>
<reference evidence="1 2" key="1">
    <citation type="submission" date="2018-06" db="EMBL/GenBank/DDBJ databases">
        <title>Comparative genomics of Brasilonema spp. strains.</title>
        <authorList>
            <person name="Alvarenga D.O."/>
            <person name="Fiore M.F."/>
            <person name="Varani A.M."/>
        </authorList>
    </citation>
    <scope>NUCLEOTIDE SEQUENCE [LARGE SCALE GENOMIC DNA]</scope>
    <source>
        <strain evidence="1 2">CENA114</strain>
    </source>
</reference>
<evidence type="ECO:0000313" key="2">
    <source>
        <dbReference type="Proteomes" id="UP000503129"/>
    </source>
</evidence>
<dbReference type="InterPro" id="IPR036249">
    <property type="entry name" value="Thioredoxin-like_sf"/>
</dbReference>
<sequence length="187" mass="20982">MGHHYLKLSEFNLEGQFLSFVGDSPGKSKYLQLALESEDVQIKIPKELRQHLKFSLVPGEQIRVFGISKLDTQTGEVKLKAFSIAPLNFCSTQKTPVQQHKRAPKAKILTCQKSGCVKRGAKNYLSELEKILSIRGLSDQVIIERTSCLKCCKNAPNLILQIGTKEYKNLHPEAIVSLLEDYLVSNP</sequence>
<accession>A0A856MH31</accession>
<gene>
    <name evidence="1" type="ORF">DP114_11290</name>
</gene>
<dbReference type="Gene3D" id="3.40.30.10">
    <property type="entry name" value="Glutaredoxin"/>
    <property type="match status" value="1"/>
</dbReference>
<dbReference type="EMBL" id="CP030118">
    <property type="protein sequence ID" value="QDL08407.1"/>
    <property type="molecule type" value="Genomic_DNA"/>
</dbReference>
<dbReference type="SUPFAM" id="SSF52833">
    <property type="entry name" value="Thioredoxin-like"/>
    <property type="match status" value="1"/>
</dbReference>
<keyword evidence="2" id="KW-1185">Reference proteome</keyword>
<protein>
    <submittedName>
        <fullName evidence="1">(2Fe-2S) ferredoxin domain-containing protein</fullName>
    </submittedName>
</protein>
<dbReference type="CDD" id="cd02980">
    <property type="entry name" value="TRX_Fd_family"/>
    <property type="match status" value="1"/>
</dbReference>
<dbReference type="Pfam" id="PF01257">
    <property type="entry name" value="2Fe-2S_thioredx"/>
    <property type="match status" value="1"/>
</dbReference>
<dbReference type="RefSeq" id="WP_171976106.1">
    <property type="nucleotide sequence ID" value="NZ_CAWOXK010000001.1"/>
</dbReference>
<organism evidence="1 2">
    <name type="scientific">Brasilonema sennae CENA114</name>
    <dbReference type="NCBI Taxonomy" id="415709"/>
    <lineage>
        <taxon>Bacteria</taxon>
        <taxon>Bacillati</taxon>
        <taxon>Cyanobacteriota</taxon>
        <taxon>Cyanophyceae</taxon>
        <taxon>Nostocales</taxon>
        <taxon>Scytonemataceae</taxon>
        <taxon>Brasilonema</taxon>
        <taxon>Bromeliae group (in: Brasilonema)</taxon>
    </lineage>
</organism>
<evidence type="ECO:0000313" key="1">
    <source>
        <dbReference type="EMBL" id="QDL08407.1"/>
    </source>
</evidence>
<dbReference type="Proteomes" id="UP000503129">
    <property type="component" value="Chromosome"/>
</dbReference>